<reference evidence="2" key="2">
    <citation type="submission" date="2020-05" db="UniProtKB">
        <authorList>
            <consortium name="EnsemblMetazoa"/>
        </authorList>
    </citation>
    <scope>IDENTIFICATION</scope>
    <source>
        <strain evidence="2">IAEA</strain>
    </source>
</reference>
<feature type="region of interest" description="Disordered" evidence="1">
    <location>
        <begin position="167"/>
        <end position="211"/>
    </location>
</feature>
<reference evidence="3" key="1">
    <citation type="submission" date="2014-03" db="EMBL/GenBank/DDBJ databases">
        <authorList>
            <person name="Aksoy S."/>
            <person name="Warren W."/>
            <person name="Wilson R.K."/>
        </authorList>
    </citation>
    <scope>NUCLEOTIDE SEQUENCE [LARGE SCALE GENOMIC DNA]</scope>
    <source>
        <strain evidence="3">IAEA</strain>
    </source>
</reference>
<feature type="compositionally biased region" description="Polar residues" evidence="1">
    <location>
        <begin position="200"/>
        <end position="211"/>
    </location>
</feature>
<feature type="compositionally biased region" description="Basic and acidic residues" evidence="1">
    <location>
        <begin position="167"/>
        <end position="180"/>
    </location>
</feature>
<evidence type="ECO:0000313" key="2">
    <source>
        <dbReference type="EnsemblMetazoa" id="GPAI029789-PA"/>
    </source>
</evidence>
<protein>
    <submittedName>
        <fullName evidence="2">Uncharacterized protein</fullName>
    </submittedName>
</protein>
<proteinExistence type="predicted"/>
<dbReference type="EnsemblMetazoa" id="GPAI029789-RA">
    <property type="protein sequence ID" value="GPAI029789-PA"/>
    <property type="gene ID" value="GPAI029789"/>
</dbReference>
<keyword evidence="3" id="KW-1185">Reference proteome</keyword>
<accession>A0A1A9ZZI5</accession>
<sequence>MRLFQVVKFTSPLWIHFINSAAISSSKRNENGDENFNYDPYDVKSCNYEHSYNYEKGILKMPSNNYNMKNKDGHYSANTLQGVTNSKVEVLTLWKNFTLRHREKYNQRNKDDISELMLCKENAITTESINRSSNRSLSYHEIQPGIEEFSTANYKQPEKLEAFHLPTSKHEQPPGHIDHQHQRHLPPQKLNQDCQHRSSNRNLPMATTKSTPLRKEIFPNLLMAVNDRAFSIY</sequence>
<dbReference type="VEuPathDB" id="VectorBase:GPAI029789"/>
<dbReference type="Proteomes" id="UP000092445">
    <property type="component" value="Unassembled WGS sequence"/>
</dbReference>
<dbReference type="AlphaFoldDB" id="A0A1A9ZZI5"/>
<evidence type="ECO:0000313" key="3">
    <source>
        <dbReference type="Proteomes" id="UP000092445"/>
    </source>
</evidence>
<organism evidence="2 3">
    <name type="scientific">Glossina pallidipes</name>
    <name type="common">Tsetse fly</name>
    <dbReference type="NCBI Taxonomy" id="7398"/>
    <lineage>
        <taxon>Eukaryota</taxon>
        <taxon>Metazoa</taxon>
        <taxon>Ecdysozoa</taxon>
        <taxon>Arthropoda</taxon>
        <taxon>Hexapoda</taxon>
        <taxon>Insecta</taxon>
        <taxon>Pterygota</taxon>
        <taxon>Neoptera</taxon>
        <taxon>Endopterygota</taxon>
        <taxon>Diptera</taxon>
        <taxon>Brachycera</taxon>
        <taxon>Muscomorpha</taxon>
        <taxon>Hippoboscoidea</taxon>
        <taxon>Glossinidae</taxon>
        <taxon>Glossina</taxon>
    </lineage>
</organism>
<evidence type="ECO:0000256" key="1">
    <source>
        <dbReference type="SAM" id="MobiDB-lite"/>
    </source>
</evidence>
<name>A0A1A9ZZI5_GLOPL</name>